<reference evidence="1" key="1">
    <citation type="submission" date="2014-11" db="EMBL/GenBank/DDBJ databases">
        <authorList>
            <person name="Amaro Gonzalez C."/>
        </authorList>
    </citation>
    <scope>NUCLEOTIDE SEQUENCE</scope>
</reference>
<reference evidence="1" key="2">
    <citation type="journal article" date="2015" name="Fish Shellfish Immunol.">
        <title>Early steps in the European eel (Anguilla anguilla)-Vibrio vulnificus interaction in the gills: Role of the RtxA13 toxin.</title>
        <authorList>
            <person name="Callol A."/>
            <person name="Pajuelo D."/>
            <person name="Ebbesson L."/>
            <person name="Teles M."/>
            <person name="MacKenzie S."/>
            <person name="Amaro C."/>
        </authorList>
    </citation>
    <scope>NUCLEOTIDE SEQUENCE</scope>
</reference>
<dbReference type="EMBL" id="GBXM01056986">
    <property type="protein sequence ID" value="JAH51591.1"/>
    <property type="molecule type" value="Transcribed_RNA"/>
</dbReference>
<accession>A0A0E9TDB3</accession>
<organism evidence="1">
    <name type="scientific">Anguilla anguilla</name>
    <name type="common">European freshwater eel</name>
    <name type="synonym">Muraena anguilla</name>
    <dbReference type="NCBI Taxonomy" id="7936"/>
    <lineage>
        <taxon>Eukaryota</taxon>
        <taxon>Metazoa</taxon>
        <taxon>Chordata</taxon>
        <taxon>Craniata</taxon>
        <taxon>Vertebrata</taxon>
        <taxon>Euteleostomi</taxon>
        <taxon>Actinopterygii</taxon>
        <taxon>Neopterygii</taxon>
        <taxon>Teleostei</taxon>
        <taxon>Anguilliformes</taxon>
        <taxon>Anguillidae</taxon>
        <taxon>Anguilla</taxon>
    </lineage>
</organism>
<proteinExistence type="predicted"/>
<dbReference type="AlphaFoldDB" id="A0A0E9TDB3"/>
<protein>
    <submittedName>
        <fullName evidence="1">Uncharacterized protein</fullName>
    </submittedName>
</protein>
<sequence>MFFHFWHTPIANLFYGLKGFVSVMAYFKCCLCS</sequence>
<evidence type="ECO:0000313" key="1">
    <source>
        <dbReference type="EMBL" id="JAH51591.1"/>
    </source>
</evidence>
<name>A0A0E9TDB3_ANGAN</name>